<name>A0A517S9F1_9PLAN</name>
<feature type="compositionally biased region" description="Polar residues" evidence="1">
    <location>
        <begin position="41"/>
        <end position="52"/>
    </location>
</feature>
<organism evidence="3 4">
    <name type="scientific">Caulifigura coniformis</name>
    <dbReference type="NCBI Taxonomy" id="2527983"/>
    <lineage>
        <taxon>Bacteria</taxon>
        <taxon>Pseudomonadati</taxon>
        <taxon>Planctomycetota</taxon>
        <taxon>Planctomycetia</taxon>
        <taxon>Planctomycetales</taxon>
        <taxon>Planctomycetaceae</taxon>
        <taxon>Caulifigura</taxon>
    </lineage>
</organism>
<protein>
    <submittedName>
        <fullName evidence="3">Uncharacterized protein</fullName>
    </submittedName>
</protein>
<dbReference type="EMBL" id="CP036271">
    <property type="protein sequence ID" value="QDT52760.1"/>
    <property type="molecule type" value="Genomic_DNA"/>
</dbReference>
<reference evidence="3 4" key="1">
    <citation type="submission" date="2019-02" db="EMBL/GenBank/DDBJ databases">
        <title>Deep-cultivation of Planctomycetes and their phenomic and genomic characterization uncovers novel biology.</title>
        <authorList>
            <person name="Wiegand S."/>
            <person name="Jogler M."/>
            <person name="Boedeker C."/>
            <person name="Pinto D."/>
            <person name="Vollmers J."/>
            <person name="Rivas-Marin E."/>
            <person name="Kohn T."/>
            <person name="Peeters S.H."/>
            <person name="Heuer A."/>
            <person name="Rast P."/>
            <person name="Oberbeckmann S."/>
            <person name="Bunk B."/>
            <person name="Jeske O."/>
            <person name="Meyerdierks A."/>
            <person name="Storesund J.E."/>
            <person name="Kallscheuer N."/>
            <person name="Luecker S."/>
            <person name="Lage O.M."/>
            <person name="Pohl T."/>
            <person name="Merkel B.J."/>
            <person name="Hornburger P."/>
            <person name="Mueller R.-W."/>
            <person name="Bruemmer F."/>
            <person name="Labrenz M."/>
            <person name="Spormann A.M."/>
            <person name="Op den Camp H."/>
            <person name="Overmann J."/>
            <person name="Amann R."/>
            <person name="Jetten M.S.M."/>
            <person name="Mascher T."/>
            <person name="Medema M.H."/>
            <person name="Devos D.P."/>
            <person name="Kaster A.-K."/>
            <person name="Ovreas L."/>
            <person name="Rohde M."/>
            <person name="Galperin M.Y."/>
            <person name="Jogler C."/>
        </authorList>
    </citation>
    <scope>NUCLEOTIDE SEQUENCE [LARGE SCALE GENOMIC DNA]</scope>
    <source>
        <strain evidence="3 4">Pan44</strain>
    </source>
</reference>
<feature type="compositionally biased region" description="Polar residues" evidence="1">
    <location>
        <begin position="67"/>
        <end position="80"/>
    </location>
</feature>
<feature type="signal peptide" evidence="2">
    <location>
        <begin position="1"/>
        <end position="24"/>
    </location>
</feature>
<dbReference type="AlphaFoldDB" id="A0A517S9F1"/>
<keyword evidence="2" id="KW-0732">Signal</keyword>
<keyword evidence="4" id="KW-1185">Reference proteome</keyword>
<dbReference type="KEGG" id="ccos:Pan44_07720"/>
<evidence type="ECO:0000313" key="4">
    <source>
        <dbReference type="Proteomes" id="UP000315700"/>
    </source>
</evidence>
<evidence type="ECO:0000256" key="2">
    <source>
        <dbReference type="SAM" id="SignalP"/>
    </source>
</evidence>
<feature type="region of interest" description="Disordered" evidence="1">
    <location>
        <begin position="67"/>
        <end position="88"/>
    </location>
</feature>
<feature type="chain" id="PRO_5021854233" evidence="2">
    <location>
        <begin position="25"/>
        <end position="190"/>
    </location>
</feature>
<accession>A0A517S9F1</accession>
<sequence length="190" mass="20607" precursor="true">MSCRVLMITLVTVGAVLSTSLANAQQKSNFPGKPANPGRQEMSNSYRAQGSFSRGYRPSMTYSYQNSARSHAQALSSQGQAVKKIDPQTAKEHVAEVKKNVAAAKTELTKIDMEAAKKAEIVQHIDAMKKHYEAAEKCCSDADHHIEANAESGTIASCCADMDKHLAAAEAEHKKLMELLHIELPKPAAK</sequence>
<dbReference type="InParanoid" id="A0A517S9F1"/>
<evidence type="ECO:0000256" key="1">
    <source>
        <dbReference type="SAM" id="MobiDB-lite"/>
    </source>
</evidence>
<dbReference type="Proteomes" id="UP000315700">
    <property type="component" value="Chromosome"/>
</dbReference>
<evidence type="ECO:0000313" key="3">
    <source>
        <dbReference type="EMBL" id="QDT52760.1"/>
    </source>
</evidence>
<proteinExistence type="predicted"/>
<gene>
    <name evidence="3" type="ORF">Pan44_07720</name>
</gene>
<feature type="region of interest" description="Disordered" evidence="1">
    <location>
        <begin position="25"/>
        <end position="54"/>
    </location>
</feature>